<dbReference type="EMBL" id="MEHJ01000001">
    <property type="protein sequence ID" value="OEJ26418.1"/>
    <property type="molecule type" value="Genomic_DNA"/>
</dbReference>
<keyword evidence="1" id="KW-1133">Transmembrane helix</keyword>
<dbReference type="AlphaFoldDB" id="A0A1E5PA68"/>
<dbReference type="Proteomes" id="UP000095759">
    <property type="component" value="Unassembled WGS sequence"/>
</dbReference>
<evidence type="ECO:0000256" key="1">
    <source>
        <dbReference type="SAM" id="Phobius"/>
    </source>
</evidence>
<reference evidence="2 3" key="1">
    <citation type="submission" date="2016-08" db="EMBL/GenBank/DDBJ databases">
        <title>Complete genome sequence of Streptomyces agglomeratus strain 6-3-2, a novel anti-MRSA actinomycete isolated from Wuli of Tebit, China.</title>
        <authorList>
            <person name="Chen X."/>
        </authorList>
    </citation>
    <scope>NUCLEOTIDE SEQUENCE [LARGE SCALE GENOMIC DNA]</scope>
    <source>
        <strain evidence="2 3">6-3-2</strain>
    </source>
</reference>
<sequence length="72" mass="7315">MQKSPFSIVAIVFGVVALFFCPPLFGVLGLVFGGIAKSKDEPLAVTGLVVAGIGLVLGMVLGFVVFSSMSAP</sequence>
<feature type="transmembrane region" description="Helical" evidence="1">
    <location>
        <begin position="43"/>
        <end position="66"/>
    </location>
</feature>
<keyword evidence="1" id="KW-0472">Membrane</keyword>
<accession>A0A1E5PA68</accession>
<keyword evidence="3" id="KW-1185">Reference proteome</keyword>
<keyword evidence="1" id="KW-0812">Transmembrane</keyword>
<protein>
    <recommendedName>
        <fullName evidence="4">DUF4190 domain-containing protein</fullName>
    </recommendedName>
</protein>
<evidence type="ECO:0008006" key="4">
    <source>
        <dbReference type="Google" id="ProtNLM"/>
    </source>
</evidence>
<organism evidence="2 3">
    <name type="scientific">Streptomyces agglomeratus</name>
    <dbReference type="NCBI Taxonomy" id="285458"/>
    <lineage>
        <taxon>Bacteria</taxon>
        <taxon>Bacillati</taxon>
        <taxon>Actinomycetota</taxon>
        <taxon>Actinomycetes</taxon>
        <taxon>Kitasatosporales</taxon>
        <taxon>Streptomycetaceae</taxon>
        <taxon>Streptomyces</taxon>
    </lineage>
</organism>
<feature type="transmembrane region" description="Helical" evidence="1">
    <location>
        <begin position="6"/>
        <end position="31"/>
    </location>
</feature>
<name>A0A1E5PA68_9ACTN</name>
<gene>
    <name evidence="2" type="ORF">AS594_19920</name>
</gene>
<proteinExistence type="predicted"/>
<evidence type="ECO:0000313" key="3">
    <source>
        <dbReference type="Proteomes" id="UP000095759"/>
    </source>
</evidence>
<comment type="caution">
    <text evidence="2">The sequence shown here is derived from an EMBL/GenBank/DDBJ whole genome shotgun (WGS) entry which is preliminary data.</text>
</comment>
<dbReference type="RefSeq" id="WP_069928324.1">
    <property type="nucleotide sequence ID" value="NZ_MEHI01000001.1"/>
</dbReference>
<evidence type="ECO:0000313" key="2">
    <source>
        <dbReference type="EMBL" id="OEJ26418.1"/>
    </source>
</evidence>
<dbReference type="STRING" id="285458.BGM19_17030"/>